<sequence>MIKHFQLNNSEKSRNFAKTNDVQAKPNNESFSLEKHVRFVSAFK</sequence>
<reference evidence="2 3" key="1">
    <citation type="submission" date="2012-02" db="EMBL/GenBank/DDBJ databases">
        <title>The Genome Sequence of Parabacteroides distasonis CL09T03C24.</title>
        <authorList>
            <consortium name="The Broad Institute Genome Sequencing Platform"/>
            <person name="Earl A."/>
            <person name="Ward D."/>
            <person name="Feldgarden M."/>
            <person name="Gevers D."/>
            <person name="Zitomersky N.L."/>
            <person name="Coyne M.J."/>
            <person name="Comstock L.E."/>
            <person name="Young S.K."/>
            <person name="Zeng Q."/>
            <person name="Gargeya S."/>
            <person name="Fitzgerald M."/>
            <person name="Haas B."/>
            <person name="Abouelleil A."/>
            <person name="Alvarado L."/>
            <person name="Arachchi H.M."/>
            <person name="Berlin A."/>
            <person name="Chapman S.B."/>
            <person name="Gearin G."/>
            <person name="Goldberg J."/>
            <person name="Griggs A."/>
            <person name="Gujja S."/>
            <person name="Hansen M."/>
            <person name="Heiman D."/>
            <person name="Howarth C."/>
            <person name="Larimer J."/>
            <person name="Lui A."/>
            <person name="MacDonald P.J.P."/>
            <person name="McCowen C."/>
            <person name="Montmayeur A."/>
            <person name="Murphy C."/>
            <person name="Neiman D."/>
            <person name="Pearson M."/>
            <person name="Priest M."/>
            <person name="Roberts A."/>
            <person name="Saif S."/>
            <person name="Shea T."/>
            <person name="Sisk P."/>
            <person name="Stolte C."/>
            <person name="Sykes S."/>
            <person name="Wortman J."/>
            <person name="Nusbaum C."/>
            <person name="Birren B."/>
        </authorList>
    </citation>
    <scope>NUCLEOTIDE SEQUENCE [LARGE SCALE GENOMIC DNA]</scope>
    <source>
        <strain evidence="2 3">CL09T03C24</strain>
    </source>
</reference>
<organism evidence="2 3">
    <name type="scientific">Parabacteroides distasonis CL09T03C24</name>
    <dbReference type="NCBI Taxonomy" id="999417"/>
    <lineage>
        <taxon>Bacteria</taxon>
        <taxon>Pseudomonadati</taxon>
        <taxon>Bacteroidota</taxon>
        <taxon>Bacteroidia</taxon>
        <taxon>Bacteroidales</taxon>
        <taxon>Tannerellaceae</taxon>
        <taxon>Parabacteroides</taxon>
    </lineage>
</organism>
<evidence type="ECO:0000256" key="1">
    <source>
        <dbReference type="SAM" id="MobiDB-lite"/>
    </source>
</evidence>
<dbReference type="AlphaFoldDB" id="A0AAD2YHA6"/>
<comment type="caution">
    <text evidence="2">The sequence shown here is derived from an EMBL/GenBank/DDBJ whole genome shotgun (WGS) entry which is preliminary data.</text>
</comment>
<proteinExistence type="predicted"/>
<gene>
    <name evidence="2" type="ORF">HMPREF1059_03692</name>
</gene>
<protein>
    <submittedName>
        <fullName evidence="2">Uncharacterized protein</fullName>
    </submittedName>
</protein>
<accession>A0AAD2YHA6</accession>
<name>A0AAD2YHA6_PARDI</name>
<dbReference type="Proteomes" id="UP000006262">
    <property type="component" value="Unassembled WGS sequence"/>
</dbReference>
<evidence type="ECO:0000313" key="3">
    <source>
        <dbReference type="Proteomes" id="UP000006262"/>
    </source>
</evidence>
<feature type="region of interest" description="Disordered" evidence="1">
    <location>
        <begin position="1"/>
        <end position="23"/>
    </location>
</feature>
<evidence type="ECO:0000313" key="2">
    <source>
        <dbReference type="EMBL" id="EKN21518.1"/>
    </source>
</evidence>
<dbReference type="EMBL" id="AGZN01000040">
    <property type="protein sequence ID" value="EKN21518.1"/>
    <property type="molecule type" value="Genomic_DNA"/>
</dbReference>